<organism evidence="1 2">
    <name type="scientific">Coniosporium uncinatum</name>
    <dbReference type="NCBI Taxonomy" id="93489"/>
    <lineage>
        <taxon>Eukaryota</taxon>
        <taxon>Fungi</taxon>
        <taxon>Dikarya</taxon>
        <taxon>Ascomycota</taxon>
        <taxon>Pezizomycotina</taxon>
        <taxon>Dothideomycetes</taxon>
        <taxon>Dothideomycetes incertae sedis</taxon>
        <taxon>Coniosporium</taxon>
    </lineage>
</organism>
<comment type="caution">
    <text evidence="1">The sequence shown here is derived from an EMBL/GenBank/DDBJ whole genome shotgun (WGS) entry which is preliminary data.</text>
</comment>
<accession>A0ACC3DM15</accession>
<proteinExistence type="predicted"/>
<name>A0ACC3DM15_9PEZI</name>
<sequence>PSPASQISASIPNPAPQPPPPSVLGAAPPATTAAASVPKQPEPARPEAEALTPPGAPSPAMPEAALQRKRSVSANAVQGEEAKRAKMEE</sequence>
<feature type="non-terminal residue" evidence="1">
    <location>
        <position position="1"/>
    </location>
</feature>
<gene>
    <name evidence="1" type="ORF">LTS18_009744</name>
</gene>
<dbReference type="Proteomes" id="UP001186974">
    <property type="component" value="Unassembled WGS sequence"/>
</dbReference>
<reference evidence="1" key="1">
    <citation type="submission" date="2024-09" db="EMBL/GenBank/DDBJ databases">
        <title>Black Yeasts Isolated from many extreme environments.</title>
        <authorList>
            <person name="Coleine C."/>
            <person name="Stajich J.E."/>
            <person name="Selbmann L."/>
        </authorList>
    </citation>
    <scope>NUCLEOTIDE SEQUENCE</scope>
    <source>
        <strain evidence="1">CCFEE 5737</strain>
    </source>
</reference>
<protein>
    <submittedName>
        <fullName evidence="1">Uncharacterized protein</fullName>
    </submittedName>
</protein>
<dbReference type="EMBL" id="JAWDJW010002662">
    <property type="protein sequence ID" value="KAK3077622.1"/>
    <property type="molecule type" value="Genomic_DNA"/>
</dbReference>
<keyword evidence="2" id="KW-1185">Reference proteome</keyword>
<evidence type="ECO:0000313" key="2">
    <source>
        <dbReference type="Proteomes" id="UP001186974"/>
    </source>
</evidence>
<feature type="non-terminal residue" evidence="1">
    <location>
        <position position="89"/>
    </location>
</feature>
<evidence type="ECO:0000313" key="1">
    <source>
        <dbReference type="EMBL" id="KAK3077622.1"/>
    </source>
</evidence>